<evidence type="ECO:0000256" key="1">
    <source>
        <dbReference type="SAM" id="MobiDB-lite"/>
    </source>
</evidence>
<comment type="caution">
    <text evidence="2">The sequence shown here is derived from an EMBL/GenBank/DDBJ whole genome shotgun (WGS) entry which is preliminary data.</text>
</comment>
<protein>
    <submittedName>
        <fullName evidence="2">Uncharacterized protein</fullName>
    </submittedName>
</protein>
<dbReference type="EMBL" id="BJOV01000001">
    <property type="protein sequence ID" value="GED99703.1"/>
    <property type="molecule type" value="Genomic_DNA"/>
</dbReference>
<evidence type="ECO:0000313" key="3">
    <source>
        <dbReference type="Proteomes" id="UP000444960"/>
    </source>
</evidence>
<dbReference type="RefSeq" id="WP_161893671.1">
    <property type="nucleotide sequence ID" value="NZ_BJOV01000001.1"/>
</dbReference>
<feature type="region of interest" description="Disordered" evidence="1">
    <location>
        <begin position="78"/>
        <end position="143"/>
    </location>
</feature>
<feature type="compositionally biased region" description="Polar residues" evidence="1">
    <location>
        <begin position="105"/>
        <end position="117"/>
    </location>
</feature>
<proteinExistence type="predicted"/>
<accession>A0A7I9V3F1</accession>
<reference evidence="3" key="1">
    <citation type="submission" date="2019-06" db="EMBL/GenBank/DDBJ databases">
        <title>Gordonia isolated from sludge of a wastewater treatment plant.</title>
        <authorList>
            <person name="Tamura T."/>
            <person name="Aoyama K."/>
            <person name="Kang Y."/>
            <person name="Saito S."/>
            <person name="Akiyama N."/>
            <person name="Yazawa K."/>
            <person name="Gonoi T."/>
            <person name="Mikami Y."/>
        </authorList>
    </citation>
    <scope>NUCLEOTIDE SEQUENCE [LARGE SCALE GENOMIC DNA]</scope>
    <source>
        <strain evidence="3">NBRC 107696</strain>
    </source>
</reference>
<name>A0A7I9V3F1_9ACTN</name>
<keyword evidence="3" id="KW-1185">Reference proteome</keyword>
<gene>
    <name evidence="2" type="ORF">nbrc107696_01500</name>
</gene>
<feature type="region of interest" description="Disordered" evidence="1">
    <location>
        <begin position="1"/>
        <end position="21"/>
    </location>
</feature>
<organism evidence="2 3">
    <name type="scientific">Gordonia spumicola</name>
    <dbReference type="NCBI Taxonomy" id="589161"/>
    <lineage>
        <taxon>Bacteria</taxon>
        <taxon>Bacillati</taxon>
        <taxon>Actinomycetota</taxon>
        <taxon>Actinomycetes</taxon>
        <taxon>Mycobacteriales</taxon>
        <taxon>Gordoniaceae</taxon>
        <taxon>Gordonia</taxon>
    </lineage>
</organism>
<feature type="region of interest" description="Disordered" evidence="1">
    <location>
        <begin position="40"/>
        <end position="59"/>
    </location>
</feature>
<sequence length="143" mass="15268">MNADDHADLGLGYPPDDNTEDLVDVSDNVSLTSILRCQPRKVRDKLSTTSDSKPQSLHGVQLRAATTVTMTAVDDLHGHGDHASTVGKNTTVDDLHGRCGRAAKTQVSDNVSPTPNSKKPPVSSAKTTTEGYQNHNHQEADPS</sequence>
<dbReference type="Proteomes" id="UP000444960">
    <property type="component" value="Unassembled WGS sequence"/>
</dbReference>
<dbReference type="AlphaFoldDB" id="A0A7I9V3F1"/>
<evidence type="ECO:0000313" key="2">
    <source>
        <dbReference type="EMBL" id="GED99703.1"/>
    </source>
</evidence>
<feature type="compositionally biased region" description="Polar residues" evidence="1">
    <location>
        <begin position="124"/>
        <end position="135"/>
    </location>
</feature>